<name>A0ABW9BTD8_9BURK</name>
<dbReference type="RefSeq" id="WP_408127634.1">
    <property type="nucleotide sequence ID" value="NZ_JAQQDH010000001.1"/>
</dbReference>
<evidence type="ECO:0000313" key="2">
    <source>
        <dbReference type="Proteomes" id="UP001629288"/>
    </source>
</evidence>
<dbReference type="Proteomes" id="UP001629288">
    <property type="component" value="Unassembled WGS sequence"/>
</dbReference>
<keyword evidence="2" id="KW-1185">Reference proteome</keyword>
<gene>
    <name evidence="1" type="ORF">PQR00_01210</name>
</gene>
<organism evidence="1 2">
    <name type="scientific">Paraburkholderia strydomiana</name>
    <dbReference type="NCBI Taxonomy" id="1245417"/>
    <lineage>
        <taxon>Bacteria</taxon>
        <taxon>Pseudomonadati</taxon>
        <taxon>Pseudomonadota</taxon>
        <taxon>Betaproteobacteria</taxon>
        <taxon>Burkholderiales</taxon>
        <taxon>Burkholderiaceae</taxon>
        <taxon>Paraburkholderia</taxon>
    </lineage>
</organism>
<reference evidence="1 2" key="1">
    <citation type="journal article" date="2024" name="Chem. Sci.">
        <title>Discovery of megapolipeptins by genome mining of a Burkholderiales bacteria collection.</title>
        <authorList>
            <person name="Paulo B.S."/>
            <person name="Recchia M.J.J."/>
            <person name="Lee S."/>
            <person name="Fergusson C.H."/>
            <person name="Romanowski S.B."/>
            <person name="Hernandez A."/>
            <person name="Krull N."/>
            <person name="Liu D.Y."/>
            <person name="Cavanagh H."/>
            <person name="Bos A."/>
            <person name="Gray C.A."/>
            <person name="Murphy B.T."/>
            <person name="Linington R.G."/>
            <person name="Eustaquio A.S."/>
        </authorList>
    </citation>
    <scope>NUCLEOTIDE SEQUENCE [LARGE SCALE GENOMIC DNA]</scope>
    <source>
        <strain evidence="1 2">RL17-379-BIB-C</strain>
    </source>
</reference>
<proteinExistence type="predicted"/>
<sequence length="137" mass="16187">MKIRQCEEVDFEAVTFSSMRPDISIVSSPKLRLPVPSEQQMLVQIFLAIFDREFLRRNASVRVRRQRKGCASSGPLRRAWSFLRRRARVDIARCRSHPSTRFGAVRIRTQRNSRHESPRECYQWLLCEIRWAAGLVR</sequence>
<protein>
    <submittedName>
        <fullName evidence="1">Uncharacterized protein</fullName>
    </submittedName>
</protein>
<comment type="caution">
    <text evidence="1">The sequence shown here is derived from an EMBL/GenBank/DDBJ whole genome shotgun (WGS) entry which is preliminary data.</text>
</comment>
<dbReference type="EMBL" id="JAQQDH010000001">
    <property type="protein sequence ID" value="MFM0442190.1"/>
    <property type="molecule type" value="Genomic_DNA"/>
</dbReference>
<accession>A0ABW9BTD8</accession>
<evidence type="ECO:0000313" key="1">
    <source>
        <dbReference type="EMBL" id="MFM0442190.1"/>
    </source>
</evidence>